<name>A0A0L0G0S0_9EUKA</name>
<evidence type="ECO:0000256" key="5">
    <source>
        <dbReference type="ARBA" id="ARBA00022840"/>
    </source>
</evidence>
<dbReference type="STRING" id="667725.A0A0L0G0S0"/>
<evidence type="ECO:0000313" key="12">
    <source>
        <dbReference type="Proteomes" id="UP000054560"/>
    </source>
</evidence>
<keyword evidence="6" id="KW-0539">Nucleus</keyword>
<dbReference type="PANTHER" id="PTHR12705:SF0">
    <property type="entry name" value="ORIGIN RECOGNITION COMPLEX SUBUNIT 5"/>
    <property type="match status" value="1"/>
</dbReference>
<dbReference type="InterPro" id="IPR041664">
    <property type="entry name" value="AAA_16"/>
</dbReference>
<dbReference type="OrthoDB" id="365981at2759"/>
<sequence>MEAIYESYPGREDQLTSLTALLGYPEGRPSHVFVYGQPSVGKTAVTRTVVESLDSMHAYVDCIECFTPRMVYERAATQLYSQLAHRGSHAHDVAKVRCTNLDEFCARLTEISSIATFSGISTTFGPDTPVGIVLVFDNAERLRGSNDFAGILKISELAGVACNVCVVLISNLVWEKFGDGTFISDPLQVVFDNYTPEQANVILARQRPATASDYLYRGFVQVIWDVFSPACTDLLELHNIIKLLFPVYRDPIDSGLCTEYDTIKLYKFIEPYFKKALAKLYLKDIGEEAWAQQIQHGSEHTQRDTTDTEDERDDNAVDNASIDSEGEPVIVESQKSVRDRGKAMLEKRTKRVSKFVAEMDKMRHLDLPFYSRYLLTAAFLASNNPAKTDNHYFGAGNGRKAPRRKGGQRRQKGGSV</sequence>
<evidence type="ECO:0000259" key="8">
    <source>
        <dbReference type="Pfam" id="PF13191"/>
    </source>
</evidence>
<keyword evidence="12" id="KW-1185">Reference proteome</keyword>
<keyword evidence="3" id="KW-0235">DNA replication</keyword>
<dbReference type="GO" id="GO:0005664">
    <property type="term" value="C:nuclear origin of replication recognition complex"/>
    <property type="evidence" value="ECO:0007669"/>
    <property type="project" value="TreeGrafter"/>
</dbReference>
<evidence type="ECO:0000256" key="1">
    <source>
        <dbReference type="ARBA" id="ARBA00004123"/>
    </source>
</evidence>
<feature type="domain" description="Origin recognition complex subunit 5 C-terminal" evidence="9">
    <location>
        <begin position="367"/>
        <end position="410"/>
    </location>
</feature>
<dbReference type="GO" id="GO:0003688">
    <property type="term" value="F:DNA replication origin binding"/>
    <property type="evidence" value="ECO:0007669"/>
    <property type="project" value="TreeGrafter"/>
</dbReference>
<evidence type="ECO:0000256" key="2">
    <source>
        <dbReference type="ARBA" id="ARBA00006269"/>
    </source>
</evidence>
<dbReference type="PANTHER" id="PTHR12705">
    <property type="entry name" value="ORIGIN RECOGNITION COMPLEX SUBUNIT 5"/>
    <property type="match status" value="1"/>
</dbReference>
<gene>
    <name evidence="11" type="ORF">SARC_05888</name>
</gene>
<dbReference type="AlphaFoldDB" id="A0A0L0G0S0"/>
<evidence type="ECO:0000256" key="3">
    <source>
        <dbReference type="ARBA" id="ARBA00022705"/>
    </source>
</evidence>
<comment type="subcellular location">
    <subcellularLocation>
        <location evidence="1">Nucleus</location>
    </subcellularLocation>
</comment>
<dbReference type="EMBL" id="KQ241994">
    <property type="protein sequence ID" value="KNC81803.1"/>
    <property type="molecule type" value="Genomic_DNA"/>
</dbReference>
<protein>
    <submittedName>
        <fullName evidence="11">Uncharacterized protein</fullName>
    </submittedName>
</protein>
<feature type="compositionally biased region" description="Basic and acidic residues" evidence="7">
    <location>
        <begin position="297"/>
        <end position="306"/>
    </location>
</feature>
<evidence type="ECO:0000256" key="6">
    <source>
        <dbReference type="ARBA" id="ARBA00023242"/>
    </source>
</evidence>
<feature type="region of interest" description="Disordered" evidence="7">
    <location>
        <begin position="390"/>
        <end position="416"/>
    </location>
</feature>
<evidence type="ECO:0000259" key="10">
    <source>
        <dbReference type="Pfam" id="PF21639"/>
    </source>
</evidence>
<feature type="compositionally biased region" description="Basic residues" evidence="7">
    <location>
        <begin position="400"/>
        <end position="416"/>
    </location>
</feature>
<dbReference type="Pfam" id="PF21639">
    <property type="entry name" value="ORC5_lid"/>
    <property type="match status" value="1"/>
</dbReference>
<evidence type="ECO:0000256" key="4">
    <source>
        <dbReference type="ARBA" id="ARBA00022741"/>
    </source>
</evidence>
<keyword evidence="4" id="KW-0547">Nucleotide-binding</keyword>
<dbReference type="InterPro" id="IPR047088">
    <property type="entry name" value="ORC5_C"/>
</dbReference>
<comment type="similarity">
    <text evidence="2">Belongs to the ORC5 family.</text>
</comment>
<keyword evidence="5" id="KW-0067">ATP-binding</keyword>
<dbReference type="Gene3D" id="3.40.50.300">
    <property type="entry name" value="P-loop containing nucleotide triphosphate hydrolases"/>
    <property type="match status" value="1"/>
</dbReference>
<dbReference type="Proteomes" id="UP000054560">
    <property type="component" value="Unassembled WGS sequence"/>
</dbReference>
<proteinExistence type="inferred from homology"/>
<reference evidence="11 12" key="1">
    <citation type="submission" date="2011-02" db="EMBL/GenBank/DDBJ databases">
        <title>The Genome Sequence of Sphaeroforma arctica JP610.</title>
        <authorList>
            <consortium name="The Broad Institute Genome Sequencing Platform"/>
            <person name="Russ C."/>
            <person name="Cuomo C."/>
            <person name="Young S.K."/>
            <person name="Zeng Q."/>
            <person name="Gargeya S."/>
            <person name="Alvarado L."/>
            <person name="Berlin A."/>
            <person name="Chapman S.B."/>
            <person name="Chen Z."/>
            <person name="Freedman E."/>
            <person name="Gellesch M."/>
            <person name="Goldberg J."/>
            <person name="Griggs A."/>
            <person name="Gujja S."/>
            <person name="Heilman E."/>
            <person name="Heiman D."/>
            <person name="Howarth C."/>
            <person name="Mehta T."/>
            <person name="Neiman D."/>
            <person name="Pearson M."/>
            <person name="Roberts A."/>
            <person name="Saif S."/>
            <person name="Shea T."/>
            <person name="Shenoy N."/>
            <person name="Sisk P."/>
            <person name="Stolte C."/>
            <person name="Sykes S."/>
            <person name="White J."/>
            <person name="Yandava C."/>
            <person name="Burger G."/>
            <person name="Gray M.W."/>
            <person name="Holland P.W.H."/>
            <person name="King N."/>
            <person name="Lang F.B.F."/>
            <person name="Roger A.J."/>
            <person name="Ruiz-Trillo I."/>
            <person name="Haas B."/>
            <person name="Nusbaum C."/>
            <person name="Birren B."/>
        </authorList>
    </citation>
    <scope>NUCLEOTIDE SEQUENCE [LARGE SCALE GENOMIC DNA]</scope>
    <source>
        <strain evidence="11 12">JP610</strain>
    </source>
</reference>
<evidence type="ECO:0000259" key="9">
    <source>
        <dbReference type="Pfam" id="PF14630"/>
    </source>
</evidence>
<dbReference type="SUPFAM" id="SSF52540">
    <property type="entry name" value="P-loop containing nucleoside triphosphate hydrolases"/>
    <property type="match status" value="1"/>
</dbReference>
<accession>A0A0L0G0S0</accession>
<dbReference type="InterPro" id="IPR020796">
    <property type="entry name" value="ORC5"/>
</dbReference>
<dbReference type="GeneID" id="25906392"/>
<dbReference type="GO" id="GO:0006270">
    <property type="term" value="P:DNA replication initiation"/>
    <property type="evidence" value="ECO:0007669"/>
    <property type="project" value="TreeGrafter"/>
</dbReference>
<evidence type="ECO:0000256" key="7">
    <source>
        <dbReference type="SAM" id="MobiDB-lite"/>
    </source>
</evidence>
<dbReference type="InterPro" id="IPR027417">
    <property type="entry name" value="P-loop_NTPase"/>
</dbReference>
<feature type="domain" description="Orc1-like AAA ATPase" evidence="8">
    <location>
        <begin position="9"/>
        <end position="144"/>
    </location>
</feature>
<dbReference type="Pfam" id="PF13191">
    <property type="entry name" value="AAA_16"/>
    <property type="match status" value="1"/>
</dbReference>
<dbReference type="eggNOG" id="KOG2543">
    <property type="taxonomic scope" value="Eukaryota"/>
</dbReference>
<feature type="domain" description="ORC5 lid" evidence="10">
    <location>
        <begin position="216"/>
        <end position="273"/>
    </location>
</feature>
<feature type="region of interest" description="Disordered" evidence="7">
    <location>
        <begin position="293"/>
        <end position="325"/>
    </location>
</feature>
<dbReference type="RefSeq" id="XP_014155705.1">
    <property type="nucleotide sequence ID" value="XM_014300230.1"/>
</dbReference>
<dbReference type="Pfam" id="PF14630">
    <property type="entry name" value="ORC5_C"/>
    <property type="match status" value="1"/>
</dbReference>
<organism evidence="11 12">
    <name type="scientific">Sphaeroforma arctica JP610</name>
    <dbReference type="NCBI Taxonomy" id="667725"/>
    <lineage>
        <taxon>Eukaryota</taxon>
        <taxon>Ichthyosporea</taxon>
        <taxon>Ichthyophonida</taxon>
        <taxon>Sphaeroforma</taxon>
    </lineage>
</organism>
<evidence type="ECO:0000313" key="11">
    <source>
        <dbReference type="EMBL" id="KNC81803.1"/>
    </source>
</evidence>
<dbReference type="InterPro" id="IPR048866">
    <property type="entry name" value="ORC5_lid"/>
</dbReference>